<dbReference type="InterPro" id="IPR002515">
    <property type="entry name" value="Znf_C2H2C"/>
</dbReference>
<feature type="compositionally biased region" description="Polar residues" evidence="15">
    <location>
        <begin position="236"/>
        <end position="249"/>
    </location>
</feature>
<evidence type="ECO:0000256" key="9">
    <source>
        <dbReference type="ARBA" id="ARBA00022990"/>
    </source>
</evidence>
<keyword evidence="12 14" id="KW-0539">Nucleus</keyword>
<dbReference type="EC" id="2.3.1.48" evidence="3 14"/>
<feature type="compositionally biased region" description="Basic and acidic residues" evidence="15">
    <location>
        <begin position="258"/>
        <end position="274"/>
    </location>
</feature>
<dbReference type="FunFam" id="3.30.60.60:FF:000003">
    <property type="entry name" value="Histone acetyltransferase"/>
    <property type="match status" value="1"/>
</dbReference>
<feature type="compositionally biased region" description="Basic and acidic residues" evidence="15">
    <location>
        <begin position="137"/>
        <end position="148"/>
    </location>
</feature>
<dbReference type="GeneID" id="108739967"/>
<sequence length="831" mass="93965">MTTKKRVESTTDSTSGSSSASTTTSSSSGSDSSSSSESESSSSQDISKQQLLSKIPAAVKSQNTNESKKVPPFATSIQKQRKNTDVPPKLPNMQKQMDKKPKNIQHKSSHILKPPQTPKPSSRMSVYSSDEDDNNDEKDKNNKMENLKRNQAQQKSLIKPKASASIASKLGSNLSGNKCNLSKGASKIQKPILKPFPLVQKDSSKSNKSILKSELNKKKSIFSPENSSDSDEALNSKVSKALTKTSIQKPRNKASPRILDKPKVIERSKSDKKAPPKSKAVVSSATSTTSSSDSSSSSDCGTSVDSSISTKKMESRKPIKKATTSKVSKESHTDSDGEKKQQITRKLTRSANTRKSKHVIGVVYSDSDSDTESTKRSLSRSPVKRAPVTAKGKTKITKNPKRNSEIPILEERKCPIDGCNSSGHLGGRFEKHFTIEACPIYHNLTAQQCKEQQIERKKREDFRKKALDIFKKTAKMDPTVEQKSYLYKIKDLRSKFKMEPVEDIKPNVDKNKEPNLNNIVPEYDLKLFRDAQAIASEKIEEELEKLPNFKGTKYIEMGKFEMEVWYQSPYPEDYARLPKLYICEYCLRYMKSRTVLQRHVVKCVWRHPPGEEVYRKDKISVWEVDGKRYKQYCQNLCLLAKFFLDHKTLYYDVEPFLFYVMTMADNEGCHTVGYFSKEKNSFLNYNVSCILTLPPYQRQGYGRLLIDFSYLLTRTEGKIGSPEKPLSDLGLISYRSYWKDVLLGYLCSTAGTTLSVKDISQEMAIHSYDIVSTLQALGMMKYWKGKHIILRKQDVLDEYVERVKRRGSLLKEVDPACLRWKPFVPPQPAPV</sequence>
<dbReference type="OrthoDB" id="787137at2759"/>
<dbReference type="InterPro" id="IPR040706">
    <property type="entry name" value="Zf-MYST"/>
</dbReference>
<dbReference type="Gene3D" id="3.40.630.30">
    <property type="match status" value="1"/>
</dbReference>
<dbReference type="SUPFAM" id="SSF55729">
    <property type="entry name" value="Acyl-CoA N-acyltransferases (Nat)"/>
    <property type="match status" value="1"/>
</dbReference>
<evidence type="ECO:0000256" key="8">
    <source>
        <dbReference type="ARBA" id="ARBA00022853"/>
    </source>
</evidence>
<evidence type="ECO:0000256" key="6">
    <source>
        <dbReference type="ARBA" id="ARBA00022771"/>
    </source>
</evidence>
<keyword evidence="4" id="KW-0808">Transferase</keyword>
<dbReference type="GO" id="GO:0003682">
    <property type="term" value="F:chromatin binding"/>
    <property type="evidence" value="ECO:0007669"/>
    <property type="project" value="TreeGrafter"/>
</dbReference>
<dbReference type="InterPro" id="IPR016181">
    <property type="entry name" value="Acyl_CoA_acyltransferase"/>
</dbReference>
<accession>A0A1W4X0E2</accession>
<dbReference type="GO" id="GO:0006357">
    <property type="term" value="P:regulation of transcription by RNA polymerase II"/>
    <property type="evidence" value="ECO:0007669"/>
    <property type="project" value="TreeGrafter"/>
</dbReference>
<evidence type="ECO:0000256" key="3">
    <source>
        <dbReference type="ARBA" id="ARBA00013184"/>
    </source>
</evidence>
<dbReference type="GO" id="GO:0008270">
    <property type="term" value="F:zinc ion binding"/>
    <property type="evidence" value="ECO:0007669"/>
    <property type="project" value="UniProtKB-KW"/>
</dbReference>
<dbReference type="Pfam" id="PF01530">
    <property type="entry name" value="zf-C2HC"/>
    <property type="match status" value="1"/>
</dbReference>
<dbReference type="PROSITE" id="PS51726">
    <property type="entry name" value="MYST_HAT"/>
    <property type="match status" value="1"/>
</dbReference>
<dbReference type="SUPFAM" id="SSF103637">
    <property type="entry name" value="CCHHC domain"/>
    <property type="match status" value="1"/>
</dbReference>
<dbReference type="FunCoup" id="A0A1W4X0E2">
    <property type="interactions" value="2260"/>
</dbReference>
<reference evidence="18" key="1">
    <citation type="submission" date="2025-08" db="UniProtKB">
        <authorList>
            <consortium name="RefSeq"/>
        </authorList>
    </citation>
    <scope>IDENTIFICATION</scope>
    <source>
        <tissue evidence="18">Entire body</tissue>
    </source>
</reference>
<feature type="domain" description="MYST-type HAT" evidence="16">
    <location>
        <begin position="547"/>
        <end position="822"/>
    </location>
</feature>
<keyword evidence="5" id="KW-0479">Metal-binding</keyword>
<dbReference type="Pfam" id="PF01853">
    <property type="entry name" value="MOZ_SAS"/>
    <property type="match status" value="1"/>
</dbReference>
<proteinExistence type="inferred from homology"/>
<comment type="subcellular location">
    <subcellularLocation>
        <location evidence="1 14">Nucleus</location>
    </subcellularLocation>
</comment>
<feature type="active site" description="Proton donor/acceptor" evidence="13">
    <location>
        <position position="723"/>
    </location>
</feature>
<dbReference type="PANTHER" id="PTHR10615:SF161">
    <property type="entry name" value="HISTONE ACETYLTRANSFERASE KAT7"/>
    <property type="match status" value="1"/>
</dbReference>
<dbReference type="GO" id="GO:0003712">
    <property type="term" value="F:transcription coregulator activity"/>
    <property type="evidence" value="ECO:0007669"/>
    <property type="project" value="TreeGrafter"/>
</dbReference>
<dbReference type="InParanoid" id="A0A1W4X0E2"/>
<feature type="compositionally biased region" description="Basic residues" evidence="15">
    <location>
        <begin position="342"/>
        <end position="358"/>
    </location>
</feature>
<dbReference type="InterPro" id="IPR036388">
    <property type="entry name" value="WH-like_DNA-bd_sf"/>
</dbReference>
<organism evidence="17 18">
    <name type="scientific">Agrilus planipennis</name>
    <name type="common">Emerald ash borer</name>
    <name type="synonym">Agrilus marcopoli</name>
    <dbReference type="NCBI Taxonomy" id="224129"/>
    <lineage>
        <taxon>Eukaryota</taxon>
        <taxon>Metazoa</taxon>
        <taxon>Ecdysozoa</taxon>
        <taxon>Arthropoda</taxon>
        <taxon>Hexapoda</taxon>
        <taxon>Insecta</taxon>
        <taxon>Pterygota</taxon>
        <taxon>Neoptera</taxon>
        <taxon>Endopterygota</taxon>
        <taxon>Coleoptera</taxon>
        <taxon>Polyphaga</taxon>
        <taxon>Elateriformia</taxon>
        <taxon>Buprestoidea</taxon>
        <taxon>Buprestidae</taxon>
        <taxon>Agrilinae</taxon>
        <taxon>Agrilus</taxon>
    </lineage>
</organism>
<dbReference type="PROSITE" id="PS51802">
    <property type="entry name" value="ZF_CCHHC"/>
    <property type="match status" value="1"/>
</dbReference>
<comment type="catalytic activity">
    <reaction evidence="14">
        <text>L-lysyl-[protein] + acetyl-CoA = N(6)-acetyl-L-lysyl-[protein] + CoA + H(+)</text>
        <dbReference type="Rhea" id="RHEA:45948"/>
        <dbReference type="Rhea" id="RHEA-COMP:9752"/>
        <dbReference type="Rhea" id="RHEA-COMP:10731"/>
        <dbReference type="ChEBI" id="CHEBI:15378"/>
        <dbReference type="ChEBI" id="CHEBI:29969"/>
        <dbReference type="ChEBI" id="CHEBI:57287"/>
        <dbReference type="ChEBI" id="CHEBI:57288"/>
        <dbReference type="ChEBI" id="CHEBI:61930"/>
        <dbReference type="EC" id="2.3.1.48"/>
    </reaction>
</comment>
<evidence type="ECO:0000256" key="7">
    <source>
        <dbReference type="ARBA" id="ARBA00022833"/>
    </source>
</evidence>
<dbReference type="FunFam" id="1.10.10.10:FF:000092">
    <property type="entry name" value="Histone acetyltransferase"/>
    <property type="match status" value="1"/>
</dbReference>
<gene>
    <name evidence="18" type="primary">LOC108739967</name>
</gene>
<dbReference type="Gene3D" id="1.10.10.10">
    <property type="entry name" value="Winged helix-like DNA-binding domain superfamily/Winged helix DNA-binding domain"/>
    <property type="match status" value="1"/>
</dbReference>
<dbReference type="AlphaFoldDB" id="A0A1W4X0E2"/>
<keyword evidence="17" id="KW-1185">Reference proteome</keyword>
<keyword evidence="10" id="KW-0805">Transcription regulation</keyword>
<dbReference type="InterPro" id="IPR002717">
    <property type="entry name" value="HAT_MYST-type"/>
</dbReference>
<feature type="compositionally biased region" description="Low complexity" evidence="15">
    <location>
        <begin position="277"/>
        <end position="309"/>
    </location>
</feature>
<evidence type="ECO:0000256" key="12">
    <source>
        <dbReference type="ARBA" id="ARBA00023242"/>
    </source>
</evidence>
<evidence type="ECO:0000256" key="4">
    <source>
        <dbReference type="ARBA" id="ARBA00022679"/>
    </source>
</evidence>
<name>A0A1W4X0E2_AGRPL</name>
<dbReference type="STRING" id="224129.A0A1W4X0E2"/>
<evidence type="ECO:0000259" key="16">
    <source>
        <dbReference type="PROSITE" id="PS51726"/>
    </source>
</evidence>
<evidence type="ECO:0000313" key="18">
    <source>
        <dbReference type="RefSeq" id="XP_018329601.1"/>
    </source>
</evidence>
<dbReference type="GO" id="GO:0010484">
    <property type="term" value="F:histone H3 acetyltransferase activity"/>
    <property type="evidence" value="ECO:0007669"/>
    <property type="project" value="TreeGrafter"/>
</dbReference>
<feature type="compositionally biased region" description="Polar residues" evidence="15">
    <location>
        <begin position="170"/>
        <end position="180"/>
    </location>
</feature>
<keyword evidence="11" id="KW-0804">Transcription</keyword>
<evidence type="ECO:0000256" key="11">
    <source>
        <dbReference type="ARBA" id="ARBA00023163"/>
    </source>
</evidence>
<protein>
    <recommendedName>
        <fullName evidence="3 14">Histone acetyltransferase</fullName>
        <ecNumber evidence="3 14">2.3.1.48</ecNumber>
    </recommendedName>
</protein>
<dbReference type="RefSeq" id="XP_018329601.1">
    <property type="nucleotide sequence ID" value="XM_018474099.1"/>
</dbReference>
<evidence type="ECO:0000256" key="2">
    <source>
        <dbReference type="ARBA" id="ARBA00010107"/>
    </source>
</evidence>
<evidence type="ECO:0000256" key="13">
    <source>
        <dbReference type="PIRSR" id="PIRSR602717-51"/>
    </source>
</evidence>
<dbReference type="InterPro" id="IPR050603">
    <property type="entry name" value="MYST_HAT"/>
</dbReference>
<dbReference type="Gene3D" id="4.10.320.30">
    <property type="match status" value="1"/>
</dbReference>
<keyword evidence="7" id="KW-0862">Zinc</keyword>
<dbReference type="Proteomes" id="UP000192223">
    <property type="component" value="Unplaced"/>
</dbReference>
<feature type="compositionally biased region" description="Basic and acidic residues" evidence="15">
    <location>
        <begin position="327"/>
        <end position="341"/>
    </location>
</feature>
<evidence type="ECO:0000256" key="15">
    <source>
        <dbReference type="SAM" id="MobiDB-lite"/>
    </source>
</evidence>
<feature type="compositionally biased region" description="Low complexity" evidence="15">
    <location>
        <begin position="10"/>
        <end position="43"/>
    </location>
</feature>
<evidence type="ECO:0000313" key="17">
    <source>
        <dbReference type="Proteomes" id="UP000192223"/>
    </source>
</evidence>
<evidence type="ECO:0000256" key="14">
    <source>
        <dbReference type="RuleBase" id="RU361211"/>
    </source>
</evidence>
<dbReference type="Pfam" id="PF17772">
    <property type="entry name" value="zf-MYST"/>
    <property type="match status" value="1"/>
</dbReference>
<dbReference type="CTD" id="1121"/>
<dbReference type="GO" id="GO:0010485">
    <property type="term" value="F:histone H4 acetyltransferase activity"/>
    <property type="evidence" value="ECO:0007669"/>
    <property type="project" value="TreeGrafter"/>
</dbReference>
<feature type="compositionally biased region" description="Basic residues" evidence="15">
    <location>
        <begin position="392"/>
        <end position="401"/>
    </location>
</feature>
<comment type="similarity">
    <text evidence="2 14">Belongs to the MYST (SAS/MOZ) family.</text>
</comment>
<dbReference type="Gene3D" id="3.30.60.60">
    <property type="entry name" value="N-acetyl transferase-like"/>
    <property type="match status" value="1"/>
</dbReference>
<dbReference type="PANTHER" id="PTHR10615">
    <property type="entry name" value="HISTONE ACETYLTRANSFERASE"/>
    <property type="match status" value="1"/>
</dbReference>
<dbReference type="GO" id="GO:0036409">
    <property type="term" value="C:histone H3-K14 acetyltransferase complex"/>
    <property type="evidence" value="ECO:0007669"/>
    <property type="project" value="TreeGrafter"/>
</dbReference>
<dbReference type="KEGG" id="apln:108739967"/>
<keyword evidence="9" id="KW-0007">Acetylation</keyword>
<dbReference type="FunFam" id="3.40.630.30:FF:000001">
    <property type="entry name" value="Histone acetyltransferase"/>
    <property type="match status" value="1"/>
</dbReference>
<dbReference type="InterPro" id="IPR036060">
    <property type="entry name" value="Znf_C2H2C_sf"/>
</dbReference>
<keyword evidence="6" id="KW-0863">Zinc-finger</keyword>
<evidence type="ECO:0000256" key="5">
    <source>
        <dbReference type="ARBA" id="ARBA00022723"/>
    </source>
</evidence>
<evidence type="ECO:0000256" key="10">
    <source>
        <dbReference type="ARBA" id="ARBA00023015"/>
    </source>
</evidence>
<evidence type="ECO:0000256" key="1">
    <source>
        <dbReference type="ARBA" id="ARBA00004123"/>
    </source>
</evidence>
<feature type="compositionally biased region" description="Polar residues" evidence="15">
    <location>
        <begin position="119"/>
        <end position="128"/>
    </location>
</feature>
<feature type="region of interest" description="Disordered" evidence="15">
    <location>
        <begin position="1"/>
        <end position="401"/>
    </location>
</feature>
<keyword evidence="8" id="KW-0156">Chromatin regulator</keyword>